<proteinExistence type="predicted"/>
<reference evidence="2" key="1">
    <citation type="journal article" date="2014" name="Int. J. Syst. Evol. Microbiol.">
        <title>Complete genome of a new Firmicutes species belonging to the dominant human colonic microbiota ('Ruminococcus bicirculans') reveals two chromosomes and a selective capacity to utilize plant glucans.</title>
        <authorList>
            <consortium name="NISC Comparative Sequencing Program"/>
            <person name="Wegmann U."/>
            <person name="Louis P."/>
            <person name="Goesmann A."/>
            <person name="Henrissat B."/>
            <person name="Duncan S.H."/>
            <person name="Flint H.J."/>
        </authorList>
    </citation>
    <scope>NUCLEOTIDE SEQUENCE</scope>
    <source>
        <strain evidence="2">JCM 17590</strain>
    </source>
</reference>
<evidence type="ECO:0000259" key="1">
    <source>
        <dbReference type="SMART" id="SM01022"/>
    </source>
</evidence>
<dbReference type="PIRSF" id="PIRSF021320">
    <property type="entry name" value="DUF984"/>
    <property type="match status" value="1"/>
</dbReference>
<protein>
    <submittedName>
        <fullName evidence="2">ASCH domain-containing protein</fullName>
    </submittedName>
</protein>
<dbReference type="Gene3D" id="3.10.400.10">
    <property type="entry name" value="Sulfate adenylyltransferase"/>
    <property type="match status" value="1"/>
</dbReference>
<feature type="domain" description="ASCH" evidence="1">
    <location>
        <begin position="28"/>
        <end position="148"/>
    </location>
</feature>
<name>A0ABP7ZGT1_9MICO</name>
<dbReference type="EMBL" id="BAABBV010000001">
    <property type="protein sequence ID" value="GAA4157369.1"/>
    <property type="molecule type" value="Genomic_DNA"/>
</dbReference>
<dbReference type="PANTHER" id="PTHR39203">
    <property type="entry name" value="CYTOPLASMIC PROTEIN-RELATED"/>
    <property type="match status" value="1"/>
</dbReference>
<evidence type="ECO:0000313" key="2">
    <source>
        <dbReference type="EMBL" id="GAA4157369.1"/>
    </source>
</evidence>
<keyword evidence="3" id="KW-1185">Reference proteome</keyword>
<dbReference type="SMART" id="SM01022">
    <property type="entry name" value="ASCH"/>
    <property type="match status" value="1"/>
</dbReference>
<organism evidence="2 3">
    <name type="scientific">Gryllotalpicola daejeonensis</name>
    <dbReference type="NCBI Taxonomy" id="993087"/>
    <lineage>
        <taxon>Bacteria</taxon>
        <taxon>Bacillati</taxon>
        <taxon>Actinomycetota</taxon>
        <taxon>Actinomycetes</taxon>
        <taxon>Micrococcales</taxon>
        <taxon>Microbacteriaceae</taxon>
        <taxon>Gryllotalpicola</taxon>
    </lineage>
</organism>
<dbReference type="InterPro" id="IPR007374">
    <property type="entry name" value="ASCH_domain"/>
</dbReference>
<comment type="caution">
    <text evidence="2">The sequence shown here is derived from an EMBL/GenBank/DDBJ whole genome shotgun (WGS) entry which is preliminary data.</text>
</comment>
<dbReference type="Proteomes" id="UP001415169">
    <property type="component" value="Unassembled WGS sequence"/>
</dbReference>
<reference evidence="2" key="2">
    <citation type="submission" date="2023-12" db="EMBL/GenBank/DDBJ databases">
        <authorList>
            <person name="Sun Q."/>
            <person name="Inoue M."/>
        </authorList>
    </citation>
    <scope>NUCLEOTIDE SEQUENCE</scope>
    <source>
        <strain evidence="2">JCM 17590</strain>
    </source>
</reference>
<dbReference type="RefSeq" id="WP_425554987.1">
    <property type="nucleotide sequence ID" value="NZ_BAABBV010000001.1"/>
</dbReference>
<evidence type="ECO:0000313" key="3">
    <source>
        <dbReference type="Proteomes" id="UP001415169"/>
    </source>
</evidence>
<dbReference type="SUPFAM" id="SSF88697">
    <property type="entry name" value="PUA domain-like"/>
    <property type="match status" value="1"/>
</dbReference>
<sequence length="150" mass="16309">MTGTTLAEFWARARAEVPMLPASQPEAWAFGATAQQADELLALVLAGVKTGTASSAWDYEAEGEPLPAVGDASVILDGSEEPRAVIQTVAVSVVQFREVDAGHAFAEGEGDRSLAHWRQVHERFWRTHSPRGFAPDMPVVCERFALIYSR</sequence>
<accession>A0ABP7ZGT1</accession>
<dbReference type="PANTHER" id="PTHR39203:SF1">
    <property type="entry name" value="CYTOPLASMIC PROTEIN"/>
    <property type="match status" value="1"/>
</dbReference>
<gene>
    <name evidence="2" type="ORF">GCM10022286_08950</name>
</gene>
<dbReference type="InterPro" id="IPR015947">
    <property type="entry name" value="PUA-like_sf"/>
</dbReference>
<dbReference type="InterPro" id="IPR009326">
    <property type="entry name" value="DUF984"/>
</dbReference>
<dbReference type="CDD" id="cd06553">
    <property type="entry name" value="ASCH_Ef3133_like"/>
    <property type="match status" value="1"/>
</dbReference>
<dbReference type="Pfam" id="PF04266">
    <property type="entry name" value="ASCH"/>
    <property type="match status" value="1"/>
</dbReference>